<dbReference type="EMBL" id="JACJTU010000037">
    <property type="protein sequence ID" value="MBD2737798.1"/>
    <property type="molecule type" value="Genomic_DNA"/>
</dbReference>
<comment type="caution">
    <text evidence="3">The sequence shown here is derived from an EMBL/GenBank/DDBJ whole genome shotgun (WGS) entry which is preliminary data.</text>
</comment>
<protein>
    <submittedName>
        <fullName evidence="3">PD40 domain-containing protein</fullName>
    </submittedName>
</protein>
<dbReference type="RefSeq" id="WP_190958370.1">
    <property type="nucleotide sequence ID" value="NZ_JACJTU010000037.1"/>
</dbReference>
<dbReference type="SUPFAM" id="SSF82171">
    <property type="entry name" value="DPP6 N-terminal domain-like"/>
    <property type="match status" value="1"/>
</dbReference>
<organism evidence="3 4">
    <name type="scientific">Nostoc paludosum FACHB-159</name>
    <dbReference type="NCBI Taxonomy" id="2692908"/>
    <lineage>
        <taxon>Bacteria</taxon>
        <taxon>Bacillati</taxon>
        <taxon>Cyanobacteriota</taxon>
        <taxon>Cyanophyceae</taxon>
        <taxon>Nostocales</taxon>
        <taxon>Nostocaceae</taxon>
        <taxon>Nostoc</taxon>
    </lineage>
</organism>
<dbReference type="Pfam" id="PF00930">
    <property type="entry name" value="DPPIV_N"/>
    <property type="match status" value="1"/>
</dbReference>
<name>A0ABR8KHX6_9NOSO</name>
<gene>
    <name evidence="3" type="ORF">H6H03_28575</name>
</gene>
<dbReference type="InterPro" id="IPR011042">
    <property type="entry name" value="6-blade_b-propeller_TolB-like"/>
</dbReference>
<dbReference type="Gene3D" id="2.120.10.30">
    <property type="entry name" value="TolB, C-terminal domain"/>
    <property type="match status" value="2"/>
</dbReference>
<proteinExistence type="inferred from homology"/>
<dbReference type="Proteomes" id="UP000637383">
    <property type="component" value="Unassembled WGS sequence"/>
</dbReference>
<evidence type="ECO:0000256" key="1">
    <source>
        <dbReference type="ARBA" id="ARBA00009820"/>
    </source>
</evidence>
<evidence type="ECO:0000259" key="2">
    <source>
        <dbReference type="Pfam" id="PF00930"/>
    </source>
</evidence>
<feature type="domain" description="Dipeptidylpeptidase IV N-terminal" evidence="2">
    <location>
        <begin position="312"/>
        <end position="390"/>
    </location>
</feature>
<dbReference type="PANTHER" id="PTHR36842:SF1">
    <property type="entry name" value="PROTEIN TOLB"/>
    <property type="match status" value="1"/>
</dbReference>
<keyword evidence="4" id="KW-1185">Reference proteome</keyword>
<dbReference type="PANTHER" id="PTHR36842">
    <property type="entry name" value="PROTEIN TOLB HOMOLOG"/>
    <property type="match status" value="1"/>
</dbReference>
<evidence type="ECO:0000313" key="4">
    <source>
        <dbReference type="Proteomes" id="UP000637383"/>
    </source>
</evidence>
<accession>A0ABR8KHX6</accession>
<dbReference type="Pfam" id="PF07676">
    <property type="entry name" value="PD40"/>
    <property type="match status" value="2"/>
</dbReference>
<dbReference type="SUPFAM" id="SSF69304">
    <property type="entry name" value="Tricorn protease N-terminal domain"/>
    <property type="match status" value="1"/>
</dbReference>
<comment type="similarity">
    <text evidence="1">Belongs to the TolB family.</text>
</comment>
<dbReference type="InterPro" id="IPR002469">
    <property type="entry name" value="Peptidase_S9B_N"/>
</dbReference>
<reference evidence="3 4" key="1">
    <citation type="journal article" date="2020" name="ISME J.">
        <title>Comparative genomics reveals insights into cyanobacterial evolution and habitat adaptation.</title>
        <authorList>
            <person name="Chen M.Y."/>
            <person name="Teng W.K."/>
            <person name="Zhao L."/>
            <person name="Hu C.X."/>
            <person name="Zhou Y.K."/>
            <person name="Han B.P."/>
            <person name="Song L.R."/>
            <person name="Shu W.S."/>
        </authorList>
    </citation>
    <scope>NUCLEOTIDE SEQUENCE [LARGE SCALE GENOMIC DNA]</scope>
    <source>
        <strain evidence="3 4">FACHB-159</strain>
    </source>
</reference>
<dbReference type="InterPro" id="IPR011659">
    <property type="entry name" value="WD40"/>
</dbReference>
<evidence type="ECO:0000313" key="3">
    <source>
        <dbReference type="EMBL" id="MBD2737798.1"/>
    </source>
</evidence>
<sequence>MKTILKTILLTGLLTVGITEVNLLSVKPVAAQEQITEGLQTPPGIPIRAISMANTPLYLNSDRSYDYHLQVRKTKTLAFLALRRDSENFNLYTVQANGLFRRQLTHNLSLDPTVVWSKNGKKLAFVSNDTNIYVVNADGSRLTQVLSDSGCKASSSSIAWALNDRKLVLTRNCDGDTYDLPGSVSLYVSDTTGIKGTKLIKRWQAREMPAKSDILSSLYLSPDGQQVVFFKDKNIYKMNTDGSGLIKLSNAPSEYPSQLTWSPDGREFAFSAGKSLHEQIYLVNVKKKTLKSLTNQPQKEPYDGIFSWSPNGTQLAYYHTQGRNRPGTQLDIDLLDINRGTVKKLTHKPGQYSNLTWSPDGKQIAFANGDFSHKNLYVMYIDSLKSTQIAPKLPLSTIDGLSWSSDSQKIAFVREEKTNQKPNNQSILYVVNRDGYKLMKLSNFKDVFTSEPTWKP</sequence>